<sequence>MLNLCLTRRRCELISRYSNGDILVPQALCFHSFPSFLRVQKQRDYSVRVMVHKTSDVTLLSYCSIKIRTLELIWFSFSYMFN</sequence>
<name>A0AAW2GSJ5_9HYME</name>
<comment type="caution">
    <text evidence="1">The sequence shown here is derived from an EMBL/GenBank/DDBJ whole genome shotgun (WGS) entry which is preliminary data.</text>
</comment>
<evidence type="ECO:0000313" key="1">
    <source>
        <dbReference type="EMBL" id="KAL0130190.1"/>
    </source>
</evidence>
<gene>
    <name evidence="1" type="ORF">PUN28_002050</name>
</gene>
<dbReference type="AlphaFoldDB" id="A0AAW2GSJ5"/>
<accession>A0AAW2GSJ5</accession>
<reference evidence="1 2" key="1">
    <citation type="submission" date="2023-03" db="EMBL/GenBank/DDBJ databases">
        <title>High recombination rates correlate with genetic variation in Cardiocondyla obscurior ants.</title>
        <authorList>
            <person name="Errbii M."/>
        </authorList>
    </citation>
    <scope>NUCLEOTIDE SEQUENCE [LARGE SCALE GENOMIC DNA]</scope>
    <source>
        <strain evidence="1">Alpha-2009</strain>
        <tissue evidence="1">Whole body</tissue>
    </source>
</reference>
<dbReference type="EMBL" id="JADYXP020000002">
    <property type="protein sequence ID" value="KAL0130190.1"/>
    <property type="molecule type" value="Genomic_DNA"/>
</dbReference>
<protein>
    <submittedName>
        <fullName evidence="1">Uncharacterized protein</fullName>
    </submittedName>
</protein>
<proteinExistence type="predicted"/>
<keyword evidence="2" id="KW-1185">Reference proteome</keyword>
<dbReference type="Proteomes" id="UP001430953">
    <property type="component" value="Unassembled WGS sequence"/>
</dbReference>
<evidence type="ECO:0000313" key="2">
    <source>
        <dbReference type="Proteomes" id="UP001430953"/>
    </source>
</evidence>
<organism evidence="1 2">
    <name type="scientific">Cardiocondyla obscurior</name>
    <dbReference type="NCBI Taxonomy" id="286306"/>
    <lineage>
        <taxon>Eukaryota</taxon>
        <taxon>Metazoa</taxon>
        <taxon>Ecdysozoa</taxon>
        <taxon>Arthropoda</taxon>
        <taxon>Hexapoda</taxon>
        <taxon>Insecta</taxon>
        <taxon>Pterygota</taxon>
        <taxon>Neoptera</taxon>
        <taxon>Endopterygota</taxon>
        <taxon>Hymenoptera</taxon>
        <taxon>Apocrita</taxon>
        <taxon>Aculeata</taxon>
        <taxon>Formicoidea</taxon>
        <taxon>Formicidae</taxon>
        <taxon>Myrmicinae</taxon>
        <taxon>Cardiocondyla</taxon>
    </lineage>
</organism>